<feature type="compositionally biased region" description="Low complexity" evidence="1">
    <location>
        <begin position="10"/>
        <end position="27"/>
    </location>
</feature>
<evidence type="ECO:0000313" key="2">
    <source>
        <dbReference type="EMBL" id="KAG2623472.1"/>
    </source>
</evidence>
<feature type="region of interest" description="Disordered" evidence="1">
    <location>
        <begin position="1"/>
        <end position="185"/>
    </location>
</feature>
<evidence type="ECO:0000256" key="1">
    <source>
        <dbReference type="SAM" id="MobiDB-lite"/>
    </source>
</evidence>
<dbReference type="Proteomes" id="UP000823388">
    <property type="component" value="Chromosome 3K"/>
</dbReference>
<dbReference type="EMBL" id="CM029041">
    <property type="protein sequence ID" value="KAG2623472.1"/>
    <property type="molecule type" value="Genomic_DNA"/>
</dbReference>
<feature type="region of interest" description="Disordered" evidence="1">
    <location>
        <begin position="232"/>
        <end position="266"/>
    </location>
</feature>
<feature type="compositionally biased region" description="Low complexity" evidence="1">
    <location>
        <begin position="106"/>
        <end position="152"/>
    </location>
</feature>
<feature type="compositionally biased region" description="Pro residues" evidence="1">
    <location>
        <begin position="28"/>
        <end position="39"/>
    </location>
</feature>
<gene>
    <name evidence="2" type="ORF">PVAP13_3KG062654</name>
</gene>
<dbReference type="AlphaFoldDB" id="A0A8T0UFN8"/>
<feature type="compositionally biased region" description="Gly residues" evidence="1">
    <location>
        <begin position="168"/>
        <end position="184"/>
    </location>
</feature>
<keyword evidence="3" id="KW-1185">Reference proteome</keyword>
<organism evidence="2 3">
    <name type="scientific">Panicum virgatum</name>
    <name type="common">Blackwell switchgrass</name>
    <dbReference type="NCBI Taxonomy" id="38727"/>
    <lineage>
        <taxon>Eukaryota</taxon>
        <taxon>Viridiplantae</taxon>
        <taxon>Streptophyta</taxon>
        <taxon>Embryophyta</taxon>
        <taxon>Tracheophyta</taxon>
        <taxon>Spermatophyta</taxon>
        <taxon>Magnoliopsida</taxon>
        <taxon>Liliopsida</taxon>
        <taxon>Poales</taxon>
        <taxon>Poaceae</taxon>
        <taxon>PACMAD clade</taxon>
        <taxon>Panicoideae</taxon>
        <taxon>Panicodae</taxon>
        <taxon>Paniceae</taxon>
        <taxon>Panicinae</taxon>
        <taxon>Panicum</taxon>
        <taxon>Panicum sect. Hiantes</taxon>
    </lineage>
</organism>
<comment type="caution">
    <text evidence="2">The sequence shown here is derived from an EMBL/GenBank/DDBJ whole genome shotgun (WGS) entry which is preliminary data.</text>
</comment>
<proteinExistence type="predicted"/>
<protein>
    <submittedName>
        <fullName evidence="2">Uncharacterized protein</fullName>
    </submittedName>
</protein>
<accession>A0A8T0UFN8</accession>
<name>A0A8T0UFN8_PANVG</name>
<feature type="region of interest" description="Disordered" evidence="1">
    <location>
        <begin position="281"/>
        <end position="302"/>
    </location>
</feature>
<sequence length="380" mass="38813">MPLPSPSLLPPAASSQAPPRLPPQARWPRPPPSLRPAPSPARGSLAVADQALGGPPPSSLAERDQGARGAPWLRTAALQHRRPAVGGSRAAGFGGGGGGGPRRIRAVGSRAGAAARRASPAAILSPECRASPAAIPPRRSSSSPLRAARRAPSPSPLLPARRGRGCEPRGGAGPPRPRNGGGRGCRLVGAQARLGHAAEEAAAANPAWAQARFAAASASLPSATRLRVRCGRGARDGAPSPPPSPLQFLCSTAAPSPSSSLLPPSPMAARIRSFPVHSLEPELDSAPASRGAATPPLLHPRSPVGRWARVQVRAAPPRRSVVGPGCRCVQLRPAGGSSDAELGAVGLARGERAPRHVNSLRKTATFSSFGEPRLVRNHTK</sequence>
<reference evidence="2" key="1">
    <citation type="submission" date="2020-05" db="EMBL/GenBank/DDBJ databases">
        <title>WGS assembly of Panicum virgatum.</title>
        <authorList>
            <person name="Lovell J.T."/>
            <person name="Jenkins J."/>
            <person name="Shu S."/>
            <person name="Juenger T.E."/>
            <person name="Schmutz J."/>
        </authorList>
    </citation>
    <scope>NUCLEOTIDE SEQUENCE</scope>
    <source>
        <strain evidence="2">AP13</strain>
    </source>
</reference>
<feature type="compositionally biased region" description="Gly residues" evidence="1">
    <location>
        <begin position="92"/>
        <end position="101"/>
    </location>
</feature>
<evidence type="ECO:0000313" key="3">
    <source>
        <dbReference type="Proteomes" id="UP000823388"/>
    </source>
</evidence>